<reference evidence="5 6" key="1">
    <citation type="submission" date="2012-02" db="EMBL/GenBank/DDBJ databases">
        <title>Complete sequence of chromosome of Singulisphaera acidiphila DSM 18658.</title>
        <authorList>
            <consortium name="US DOE Joint Genome Institute (JGI-PGF)"/>
            <person name="Lucas S."/>
            <person name="Copeland A."/>
            <person name="Lapidus A."/>
            <person name="Glavina del Rio T."/>
            <person name="Dalin E."/>
            <person name="Tice H."/>
            <person name="Bruce D."/>
            <person name="Goodwin L."/>
            <person name="Pitluck S."/>
            <person name="Peters L."/>
            <person name="Ovchinnikova G."/>
            <person name="Chertkov O."/>
            <person name="Kyrpides N."/>
            <person name="Mavromatis K."/>
            <person name="Ivanova N."/>
            <person name="Brettin T."/>
            <person name="Detter J.C."/>
            <person name="Han C."/>
            <person name="Larimer F."/>
            <person name="Land M."/>
            <person name="Hauser L."/>
            <person name="Markowitz V."/>
            <person name="Cheng J.-F."/>
            <person name="Hugenholtz P."/>
            <person name="Woyke T."/>
            <person name="Wu D."/>
            <person name="Tindall B."/>
            <person name="Pomrenke H."/>
            <person name="Brambilla E."/>
            <person name="Klenk H.-P."/>
            <person name="Eisen J.A."/>
        </authorList>
    </citation>
    <scope>NUCLEOTIDE SEQUENCE [LARGE SCALE GENOMIC DNA]</scope>
    <source>
        <strain evidence="6">ATCC BAA-1392 / DSM 18658 / VKM B-2454 / MOB10</strain>
    </source>
</reference>
<dbReference type="PROSITE" id="PS00041">
    <property type="entry name" value="HTH_ARAC_FAMILY_1"/>
    <property type="match status" value="1"/>
</dbReference>
<feature type="domain" description="HTH araC/xylS-type" evidence="4">
    <location>
        <begin position="185"/>
        <end position="282"/>
    </location>
</feature>
<dbReference type="KEGG" id="saci:Sinac_0034"/>
<evidence type="ECO:0000256" key="2">
    <source>
        <dbReference type="ARBA" id="ARBA00023125"/>
    </source>
</evidence>
<evidence type="ECO:0000259" key="4">
    <source>
        <dbReference type="PROSITE" id="PS01124"/>
    </source>
</evidence>
<keyword evidence="1" id="KW-0805">Transcription regulation</keyword>
<evidence type="ECO:0000256" key="3">
    <source>
        <dbReference type="ARBA" id="ARBA00023163"/>
    </source>
</evidence>
<dbReference type="STRING" id="886293.Sinac_0034"/>
<dbReference type="Gene3D" id="1.10.10.60">
    <property type="entry name" value="Homeodomain-like"/>
    <property type="match status" value="1"/>
</dbReference>
<dbReference type="eggNOG" id="COG4977">
    <property type="taxonomic scope" value="Bacteria"/>
</dbReference>
<protein>
    <submittedName>
        <fullName evidence="5">Transcriptional regulator containing an amidase domain and an AraC-type DNA-binding HTH domain</fullName>
    </submittedName>
</protein>
<dbReference type="AlphaFoldDB" id="L0D799"/>
<evidence type="ECO:0000313" key="6">
    <source>
        <dbReference type="Proteomes" id="UP000010798"/>
    </source>
</evidence>
<dbReference type="GO" id="GO:0043565">
    <property type="term" value="F:sequence-specific DNA binding"/>
    <property type="evidence" value="ECO:0007669"/>
    <property type="project" value="InterPro"/>
</dbReference>
<dbReference type="PROSITE" id="PS01124">
    <property type="entry name" value="HTH_ARAC_FAMILY_2"/>
    <property type="match status" value="1"/>
</dbReference>
<dbReference type="Pfam" id="PF12833">
    <property type="entry name" value="HTH_18"/>
    <property type="match status" value="1"/>
</dbReference>
<keyword evidence="2 5" id="KW-0238">DNA-binding</keyword>
<dbReference type="EMBL" id="CP003364">
    <property type="protein sequence ID" value="AGA24496.1"/>
    <property type="molecule type" value="Genomic_DNA"/>
</dbReference>
<gene>
    <name evidence="5" type="ordered locus">Sinac_0034</name>
</gene>
<evidence type="ECO:0000313" key="5">
    <source>
        <dbReference type="EMBL" id="AGA24496.1"/>
    </source>
</evidence>
<dbReference type="Proteomes" id="UP000010798">
    <property type="component" value="Chromosome"/>
</dbReference>
<dbReference type="SMART" id="SM00342">
    <property type="entry name" value="HTH_ARAC"/>
    <property type="match status" value="1"/>
</dbReference>
<dbReference type="HOGENOM" id="CLU_000445_88_4_0"/>
<keyword evidence="3" id="KW-0804">Transcription</keyword>
<dbReference type="SUPFAM" id="SSF46689">
    <property type="entry name" value="Homeodomain-like"/>
    <property type="match status" value="2"/>
</dbReference>
<keyword evidence="6" id="KW-1185">Reference proteome</keyword>
<dbReference type="PANTHER" id="PTHR46796">
    <property type="entry name" value="HTH-TYPE TRANSCRIPTIONAL ACTIVATOR RHAS-RELATED"/>
    <property type="match status" value="1"/>
</dbReference>
<accession>L0D799</accession>
<name>L0D799_SINAD</name>
<evidence type="ECO:0000256" key="1">
    <source>
        <dbReference type="ARBA" id="ARBA00023015"/>
    </source>
</evidence>
<dbReference type="InterPro" id="IPR050204">
    <property type="entry name" value="AraC_XylS_family_regulators"/>
</dbReference>
<organism evidence="5 6">
    <name type="scientific">Singulisphaera acidiphila (strain ATCC BAA-1392 / DSM 18658 / VKM B-2454 / MOB10)</name>
    <dbReference type="NCBI Taxonomy" id="886293"/>
    <lineage>
        <taxon>Bacteria</taxon>
        <taxon>Pseudomonadati</taxon>
        <taxon>Planctomycetota</taxon>
        <taxon>Planctomycetia</taxon>
        <taxon>Isosphaerales</taxon>
        <taxon>Isosphaeraceae</taxon>
        <taxon>Singulisphaera</taxon>
    </lineage>
</organism>
<dbReference type="GO" id="GO:0003700">
    <property type="term" value="F:DNA-binding transcription factor activity"/>
    <property type="evidence" value="ECO:0007669"/>
    <property type="project" value="InterPro"/>
</dbReference>
<dbReference type="InterPro" id="IPR009057">
    <property type="entry name" value="Homeodomain-like_sf"/>
</dbReference>
<proteinExistence type="predicted"/>
<sequence>MNKPMEIVEMGTGDDLLTDGIALWRPKTDGRGVPNHDRHAHGFHQVTLILSNPGSFEWHFGDERVFSGLAVGHVIIWPALVSIEVCRPSPFQSISVQLSTTFLSRVAGQMGLGGRWLRPTALPGDPFVEGVVRKLADESQDTGAGRGLLASSLGTALAVHLLRDYAGEDHEPAPRQAGLSEDELGQVMRHIEKHIDADLSVERLAALVRRSPYHFIRQFRAATGTTPHQQVIRRRVERARDLLGDGLGIAQVAASVGFSSQSHLHHHVRKLLGVTPGDLVRGRARDDRRDRAFRHG</sequence>
<dbReference type="InterPro" id="IPR018062">
    <property type="entry name" value="HTH_AraC-typ_CS"/>
</dbReference>
<dbReference type="InterPro" id="IPR018060">
    <property type="entry name" value="HTH_AraC"/>
</dbReference>